<dbReference type="eggNOG" id="COG3501">
    <property type="taxonomic scope" value="Bacteria"/>
</dbReference>
<sequence>MSGVALTIEGALDLVPARLGGVERLGEASVLELDLHGPKDAPVATSAVLRKAGRVVLDAPAGTRVIVGVVTRFVVIASDHEHRRAYRMTLASRFALLALTRRARSFQELTAPEIVEQVARGGGYTTVRKDLHASYPKLRFVVQYQESDAAFIRRVCEEHGFYFRFEPNGDGNDEIFVLEDDSTAAEDATPDGIPLVPRSALDDPRPVAVDASRRLRRAVGKVTLRDYNPDRPQLSLEASASGGIGAEQEVEVYEAPGGFTSPAEGEARARIRLESLRADAARVSFDTNALALSPGAGCRLIEPPDGHGVVRIAGEHVVTAVQLRWDAAEGVFRASVDAIPRRVPFRLPKITPRPRIPGVQSAWVTGERGQEIHPDALGRIHLRFHWDLHGETDHRSSLPVRVIQPQAPGGMVVPRVGWEVFVMFEDGNPDRPVVLGRSYNQMQPPPLALPANKTVTSIATDSSPGAGARTVLQMDDAAGREHLLLHAPFAKDTSVTGKRAVQTLKNENLQIGATLKADVGGNESLSVHLGFLGGYGSRSVKVGAAQYQSAGGNFVSQVGSETDVVLGMLAEQVGNPVRGAANLAVSAALSKIGTKGVAGQIAAATLGAARAAYEGYQARGADGALAAARDSAMGSAMALLPGGDAIMAAVKGSSRPMPWDHGRPDQGTAAPGGGGAGAGGAEGGPAGPGPGHRSIAASSSYTEAVGALYAVMTPGPVSWVTVGPATTLINGSHTSKAAKAGLRVGGGLGEWLGSLNINSTGVIGRNVTGSMSSDVKGALRVDAGGTYTLTAKSALTLKVQGNLQIGGSPITFRCGASELTATPGGVKIKSPSITITGSSKQSGSLTHR</sequence>
<dbReference type="EMBL" id="CP003969">
    <property type="protein sequence ID" value="AGP39618.1"/>
    <property type="molecule type" value="Genomic_DNA"/>
</dbReference>
<evidence type="ECO:0000256" key="2">
    <source>
        <dbReference type="SAM" id="MobiDB-lite"/>
    </source>
</evidence>
<dbReference type="NCBIfam" id="TIGR01646">
    <property type="entry name" value="vgr_GE"/>
    <property type="match status" value="1"/>
</dbReference>
<evidence type="ECO:0000259" key="3">
    <source>
        <dbReference type="Pfam" id="PF04717"/>
    </source>
</evidence>
<dbReference type="OrthoDB" id="5482121at2"/>
<accession>S4YA06</accession>
<evidence type="ECO:0000313" key="4">
    <source>
        <dbReference type="EMBL" id="AGP39618.1"/>
    </source>
</evidence>
<organism evidence="4 5">
    <name type="scientific">Sorangium cellulosum So0157-2</name>
    <dbReference type="NCBI Taxonomy" id="1254432"/>
    <lineage>
        <taxon>Bacteria</taxon>
        <taxon>Pseudomonadati</taxon>
        <taxon>Myxococcota</taxon>
        <taxon>Polyangia</taxon>
        <taxon>Polyangiales</taxon>
        <taxon>Polyangiaceae</taxon>
        <taxon>Sorangium</taxon>
    </lineage>
</organism>
<dbReference type="Gene3D" id="2.30.110.50">
    <property type="match status" value="1"/>
</dbReference>
<proteinExistence type="inferred from homology"/>
<dbReference type="InterPro" id="IPR006531">
    <property type="entry name" value="Gp5/Vgr_OB"/>
</dbReference>
<dbReference type="InterPro" id="IPR037026">
    <property type="entry name" value="Vgr_OB-fold_dom_sf"/>
</dbReference>
<dbReference type="Gene3D" id="2.40.50.230">
    <property type="entry name" value="Gp5 N-terminal domain"/>
    <property type="match status" value="1"/>
</dbReference>
<dbReference type="Proteomes" id="UP000014803">
    <property type="component" value="Chromosome"/>
</dbReference>
<dbReference type="InterPro" id="IPR017847">
    <property type="entry name" value="T6SS_RhsGE_Vgr_subset"/>
</dbReference>
<feature type="region of interest" description="Disordered" evidence="2">
    <location>
        <begin position="653"/>
        <end position="695"/>
    </location>
</feature>
<evidence type="ECO:0000256" key="1">
    <source>
        <dbReference type="ARBA" id="ARBA00005558"/>
    </source>
</evidence>
<dbReference type="Gene3D" id="4.10.220.110">
    <property type="match status" value="1"/>
</dbReference>
<name>S4YA06_SORCE</name>
<dbReference type="NCBIfam" id="TIGR03361">
    <property type="entry name" value="VI_Rhs_Vgr"/>
    <property type="match status" value="1"/>
</dbReference>
<dbReference type="PATRIC" id="fig|1254432.3.peg.8394"/>
<comment type="similarity">
    <text evidence="1">Belongs to the VgrG protein family.</text>
</comment>
<dbReference type="STRING" id="1254432.SCE1572_37070"/>
<feature type="domain" description="Gp5/Type VI secretion system Vgr protein OB-fold" evidence="3">
    <location>
        <begin position="373"/>
        <end position="439"/>
    </location>
</feature>
<dbReference type="AlphaFoldDB" id="S4YA06"/>
<evidence type="ECO:0000313" key="5">
    <source>
        <dbReference type="Proteomes" id="UP000014803"/>
    </source>
</evidence>
<feature type="compositionally biased region" description="Gly residues" evidence="2">
    <location>
        <begin position="670"/>
        <end position="690"/>
    </location>
</feature>
<dbReference type="Pfam" id="PF04717">
    <property type="entry name" value="Phage_base_V"/>
    <property type="match status" value="1"/>
</dbReference>
<dbReference type="SUPFAM" id="SSF69279">
    <property type="entry name" value="Phage tail proteins"/>
    <property type="match status" value="2"/>
</dbReference>
<dbReference type="SUPFAM" id="SSF69255">
    <property type="entry name" value="gp5 N-terminal domain-like"/>
    <property type="match status" value="1"/>
</dbReference>
<protein>
    <recommendedName>
        <fullName evidence="3">Gp5/Type VI secretion system Vgr protein OB-fold domain-containing protein</fullName>
    </recommendedName>
</protein>
<dbReference type="RefSeq" id="WP_020739300.1">
    <property type="nucleotide sequence ID" value="NC_021658.1"/>
</dbReference>
<reference evidence="4 5" key="1">
    <citation type="journal article" date="2013" name="Sci. Rep.">
        <title>Extraordinary expansion of a Sorangium cellulosum genome from an alkaline milieu.</title>
        <authorList>
            <person name="Han K."/>
            <person name="Li Z.F."/>
            <person name="Peng R."/>
            <person name="Zhu L.P."/>
            <person name="Zhou T."/>
            <person name="Wang L.G."/>
            <person name="Li S.G."/>
            <person name="Zhang X.B."/>
            <person name="Hu W."/>
            <person name="Wu Z.H."/>
            <person name="Qin N."/>
            <person name="Li Y.Z."/>
        </authorList>
    </citation>
    <scope>NUCLEOTIDE SEQUENCE [LARGE SCALE GENOMIC DNA]</scope>
    <source>
        <strain evidence="4 5">So0157-2</strain>
    </source>
</reference>
<dbReference type="KEGG" id="scu:SCE1572_37070"/>
<dbReference type="Pfam" id="PF05954">
    <property type="entry name" value="Phage_GPD"/>
    <property type="match status" value="1"/>
</dbReference>
<dbReference type="Gene3D" id="3.55.50.10">
    <property type="entry name" value="Baseplate protein-like domains"/>
    <property type="match status" value="1"/>
</dbReference>
<dbReference type="HOGENOM" id="CLU_004121_7_3_7"/>
<gene>
    <name evidence="4" type="ORF">SCE1572_37070</name>
</gene>
<dbReference type="SUPFAM" id="SSF69349">
    <property type="entry name" value="Phage fibre proteins"/>
    <property type="match status" value="2"/>
</dbReference>
<dbReference type="InterPro" id="IPR006533">
    <property type="entry name" value="T6SS_Vgr_RhsGE"/>
</dbReference>